<evidence type="ECO:0000259" key="8">
    <source>
        <dbReference type="Pfam" id="PF02687"/>
    </source>
</evidence>
<keyword evidence="5 7" id="KW-0472">Membrane</keyword>
<keyword evidence="3 7" id="KW-0812">Transmembrane</keyword>
<evidence type="ECO:0000256" key="2">
    <source>
        <dbReference type="ARBA" id="ARBA00022475"/>
    </source>
</evidence>
<proteinExistence type="inferred from homology"/>
<evidence type="ECO:0000313" key="10">
    <source>
        <dbReference type="Proteomes" id="UP000017052"/>
    </source>
</evidence>
<evidence type="ECO:0000313" key="9">
    <source>
        <dbReference type="EMBL" id="ERK62014.1"/>
    </source>
</evidence>
<evidence type="ECO:0000256" key="7">
    <source>
        <dbReference type="SAM" id="Phobius"/>
    </source>
</evidence>
<organism evidence="9 10">
    <name type="scientific">Propionibacterium acidifaciens F0233</name>
    <dbReference type="NCBI Taxonomy" id="553198"/>
    <lineage>
        <taxon>Bacteria</taxon>
        <taxon>Bacillati</taxon>
        <taxon>Actinomycetota</taxon>
        <taxon>Actinomycetes</taxon>
        <taxon>Propionibacteriales</taxon>
        <taxon>Propionibacteriaceae</taxon>
        <taxon>Propionibacterium</taxon>
    </lineage>
</organism>
<keyword evidence="10" id="KW-1185">Reference proteome</keyword>
<keyword evidence="2" id="KW-1003">Cell membrane</keyword>
<feature type="transmembrane region" description="Helical" evidence="7">
    <location>
        <begin position="814"/>
        <end position="839"/>
    </location>
</feature>
<feature type="domain" description="ABC3 transporter permease C-terminal" evidence="8">
    <location>
        <begin position="279"/>
        <end position="400"/>
    </location>
</feature>
<sequence length="856" mass="88332">MWRAAWKSLMGHRLRLVLSTLSVVLGIAFMSGTLTYTVMLSDSFDSMSRGSLTDISVSVRSDDSRPGTAAGSVSGAAAATVPAGELDTVRGVAGVESATGIISASDRVYLLDTDGRIAGASTTSVAMNYHGEPSMGHRTGLQVEQGRAPTADDEVAVDPATLADSGHSVGDRVTVLASDGSRVQLTIVGAAGYAHGATAGASYLFFDEATASRLLLDGSSGYSTIGVTVAEGFDVNAVNDAVNAVLPDGLQATTGETTAGQISDAIDEAMSFINVFLGVFATIALVVAGFIIVNTFSILVAQRCRELALYRALGASRRQVRDSVVLEAVVIGLFGGAAGIVLGAVLAWGISRVVAALGMELGSSVPMPSPANVVGSLVLAVVVTVFSAWGPARRASRVPPVAAMSGEFSTGAEGLGRRARVGAVCTVAGAAGVVAGALGAFDAHLWVLGIGAFAVLIGVALSSPVVGRPLIWLLGRLWRLLFHESGRLAELNSIRQPRRTAATASALMIGLMLVTMLSIMSSSASASIRRSVHEDLRGDFIVRPVNYSPLPKGTTERIAALDGVADVHPERQVVAMTVGQQPLLLGAFAAGDFNRIVSEEMLSGRMSDDPNTVIVQKGFADANGLTVDDTITLLDAAAPLPITLRITGVFEPADGATSADVVTNLATVEQFGGGDADAFLTVDAAQGVTVDELRTRIGSVTGSDPLIVVQSMDDYAAERTAMIDRVITMVYALLALAIVIAVLGIVNTLALSVIERTREIGLLRAVGMKRRQIRTMITLESVTIAVLGAVLGVLMGVGFGIALQHVLIGQGLTVLAISWPTIGVFLASAVLVGVVAALWPARKAARLAMLQAIASE</sequence>
<feature type="transmembrane region" description="Helical" evidence="7">
    <location>
        <begin position="729"/>
        <end position="754"/>
    </location>
</feature>
<feature type="transmembrane region" description="Helical" evidence="7">
    <location>
        <begin position="275"/>
        <end position="301"/>
    </location>
</feature>
<comment type="similarity">
    <text evidence="6">Belongs to the ABC-4 integral membrane protein family.</text>
</comment>
<evidence type="ECO:0000256" key="6">
    <source>
        <dbReference type="ARBA" id="ARBA00038076"/>
    </source>
</evidence>
<dbReference type="GO" id="GO:0005886">
    <property type="term" value="C:plasma membrane"/>
    <property type="evidence" value="ECO:0007669"/>
    <property type="project" value="UniProtKB-SubCell"/>
</dbReference>
<evidence type="ECO:0000256" key="3">
    <source>
        <dbReference type="ARBA" id="ARBA00022692"/>
    </source>
</evidence>
<dbReference type="InterPro" id="IPR003838">
    <property type="entry name" value="ABC3_permease_C"/>
</dbReference>
<accession>U2R0P0</accession>
<evidence type="ECO:0000256" key="1">
    <source>
        <dbReference type="ARBA" id="ARBA00004651"/>
    </source>
</evidence>
<feature type="transmembrane region" description="Helical" evidence="7">
    <location>
        <begin position="370"/>
        <end position="389"/>
    </location>
</feature>
<dbReference type="OrthoDB" id="9780560at2"/>
<keyword evidence="4 7" id="KW-1133">Transmembrane helix</keyword>
<dbReference type="PANTHER" id="PTHR30572">
    <property type="entry name" value="MEMBRANE COMPONENT OF TRANSPORTER-RELATED"/>
    <property type="match status" value="1"/>
</dbReference>
<gene>
    <name evidence="9" type="ORF">HMPREF0682_0722</name>
</gene>
<feature type="domain" description="ABC3 transporter permease C-terminal" evidence="8">
    <location>
        <begin position="732"/>
        <end position="847"/>
    </location>
</feature>
<dbReference type="Pfam" id="PF02687">
    <property type="entry name" value="FtsX"/>
    <property type="match status" value="2"/>
</dbReference>
<reference evidence="9" key="1">
    <citation type="submission" date="2013-08" db="EMBL/GenBank/DDBJ databases">
        <authorList>
            <person name="Durkin A.S."/>
            <person name="Haft D.R."/>
            <person name="McCorrison J."/>
            <person name="Torralba M."/>
            <person name="Gillis M."/>
            <person name="Haft D.H."/>
            <person name="Methe B."/>
            <person name="Sutton G."/>
            <person name="Nelson K.E."/>
        </authorList>
    </citation>
    <scope>NUCLEOTIDE SEQUENCE [LARGE SCALE GENOMIC DNA]</scope>
    <source>
        <strain evidence="9">F0233</strain>
    </source>
</reference>
<protein>
    <submittedName>
        <fullName evidence="9">MacB-like periplasmic core domain protein</fullName>
    </submittedName>
</protein>
<feature type="transmembrane region" description="Helical" evidence="7">
    <location>
        <begin position="501"/>
        <end position="520"/>
    </location>
</feature>
<evidence type="ECO:0000256" key="4">
    <source>
        <dbReference type="ARBA" id="ARBA00022989"/>
    </source>
</evidence>
<dbReference type="Proteomes" id="UP000017052">
    <property type="component" value="Unassembled WGS sequence"/>
</dbReference>
<feature type="transmembrane region" description="Helical" evidence="7">
    <location>
        <begin position="324"/>
        <end position="350"/>
    </location>
</feature>
<comment type="subcellular location">
    <subcellularLocation>
        <location evidence="1">Cell membrane</location>
        <topology evidence="1">Multi-pass membrane protein</topology>
    </subcellularLocation>
</comment>
<dbReference type="AlphaFoldDB" id="U2R0P0"/>
<feature type="transmembrane region" description="Helical" evidence="7">
    <location>
        <begin position="775"/>
        <end position="802"/>
    </location>
</feature>
<comment type="caution">
    <text evidence="9">The sequence shown here is derived from an EMBL/GenBank/DDBJ whole genome shotgun (WGS) entry which is preliminary data.</text>
</comment>
<dbReference type="PANTHER" id="PTHR30572:SF4">
    <property type="entry name" value="ABC TRANSPORTER PERMEASE YTRF"/>
    <property type="match status" value="1"/>
</dbReference>
<dbReference type="InterPro" id="IPR050250">
    <property type="entry name" value="Macrolide_Exporter_MacB"/>
</dbReference>
<feature type="transmembrane region" description="Helical" evidence="7">
    <location>
        <begin position="447"/>
        <end position="471"/>
    </location>
</feature>
<feature type="transmembrane region" description="Helical" evidence="7">
    <location>
        <begin position="421"/>
        <end position="441"/>
    </location>
</feature>
<evidence type="ECO:0000256" key="5">
    <source>
        <dbReference type="ARBA" id="ARBA00023136"/>
    </source>
</evidence>
<dbReference type="GO" id="GO:0022857">
    <property type="term" value="F:transmembrane transporter activity"/>
    <property type="evidence" value="ECO:0007669"/>
    <property type="project" value="TreeGrafter"/>
</dbReference>
<name>U2R0P0_9ACTN</name>
<dbReference type="EMBL" id="ACVN02000037">
    <property type="protein sequence ID" value="ERK62014.1"/>
    <property type="molecule type" value="Genomic_DNA"/>
</dbReference>